<proteinExistence type="predicted"/>
<feature type="region of interest" description="Disordered" evidence="2">
    <location>
        <begin position="96"/>
        <end position="116"/>
    </location>
</feature>
<feature type="compositionally biased region" description="Gly residues" evidence="2">
    <location>
        <begin position="98"/>
        <end position="107"/>
    </location>
</feature>
<dbReference type="InterPro" id="IPR036772">
    <property type="entry name" value="SRCR-like_dom_sf"/>
</dbReference>
<sequence>MDPSATKGVRLVASDSPSRGRVELASAEPWLTGGEVPLAWLPVCALDFDDVRAKILCELMGFKYGRMYSSRAIAYRPAPEGDPGYPITSPVEWLECTEGGGEGGGEGEASPPGDPGSSWDWPFARVALPPGAPYFCSFQTKTFAAQCEFTGPLAGVEDETGPSGFVALTGLDLEPNLCPEGDDECMSYGRVELLVDPVSPGRQVWAPVCAVPLDADFEVVVNMGAFVCMQMNNWRQSSSFAWWGSTTGTSFALPETPVSGEGELFDPSQHSAWVTVFSMPEEAGFPIALQKFGMEVSDTPCPHGLLAVICTVQSP</sequence>
<evidence type="ECO:0000313" key="4">
    <source>
        <dbReference type="EMBL" id="KAG2497017.1"/>
    </source>
</evidence>
<dbReference type="Gene3D" id="3.10.250.10">
    <property type="entry name" value="SRCR-like domain"/>
    <property type="match status" value="1"/>
</dbReference>
<comment type="caution">
    <text evidence="4">The sequence shown here is derived from an EMBL/GenBank/DDBJ whole genome shotgun (WGS) entry which is preliminary data.</text>
</comment>
<name>A0A835Y8L6_9CHLO</name>
<dbReference type="SUPFAM" id="SSF56487">
    <property type="entry name" value="SRCR-like"/>
    <property type="match status" value="1"/>
</dbReference>
<evidence type="ECO:0000256" key="1">
    <source>
        <dbReference type="ARBA" id="ARBA00023157"/>
    </source>
</evidence>
<dbReference type="AlphaFoldDB" id="A0A835Y8L6"/>
<evidence type="ECO:0000256" key="2">
    <source>
        <dbReference type="SAM" id="MobiDB-lite"/>
    </source>
</evidence>
<dbReference type="InterPro" id="IPR001190">
    <property type="entry name" value="SRCR"/>
</dbReference>
<dbReference type="Proteomes" id="UP000612055">
    <property type="component" value="Unassembled WGS sequence"/>
</dbReference>
<keyword evidence="5" id="KW-1185">Reference proteome</keyword>
<organism evidence="4 5">
    <name type="scientific">Edaphochlamys debaryana</name>
    <dbReference type="NCBI Taxonomy" id="47281"/>
    <lineage>
        <taxon>Eukaryota</taxon>
        <taxon>Viridiplantae</taxon>
        <taxon>Chlorophyta</taxon>
        <taxon>core chlorophytes</taxon>
        <taxon>Chlorophyceae</taxon>
        <taxon>CS clade</taxon>
        <taxon>Chlamydomonadales</taxon>
        <taxon>Chlamydomonadales incertae sedis</taxon>
        <taxon>Edaphochlamys</taxon>
    </lineage>
</organism>
<gene>
    <name evidence="4" type="ORF">HYH03_005020</name>
</gene>
<reference evidence="4" key="1">
    <citation type="journal article" date="2020" name="bioRxiv">
        <title>Comparative genomics of Chlamydomonas.</title>
        <authorList>
            <person name="Craig R.J."/>
            <person name="Hasan A.R."/>
            <person name="Ness R.W."/>
            <person name="Keightley P.D."/>
        </authorList>
    </citation>
    <scope>NUCLEOTIDE SEQUENCE</scope>
    <source>
        <strain evidence="4">CCAP 11/70</strain>
    </source>
</reference>
<protein>
    <recommendedName>
        <fullName evidence="3">SRCR domain-containing protein</fullName>
    </recommendedName>
</protein>
<accession>A0A835Y8L6</accession>
<dbReference type="GO" id="GO:0016020">
    <property type="term" value="C:membrane"/>
    <property type="evidence" value="ECO:0007669"/>
    <property type="project" value="InterPro"/>
</dbReference>
<feature type="domain" description="SRCR" evidence="3">
    <location>
        <begin position="9"/>
        <end position="62"/>
    </location>
</feature>
<evidence type="ECO:0000259" key="3">
    <source>
        <dbReference type="PROSITE" id="PS50287"/>
    </source>
</evidence>
<dbReference type="OrthoDB" id="530528at2759"/>
<dbReference type="EMBL" id="JAEHOE010000016">
    <property type="protein sequence ID" value="KAG2497017.1"/>
    <property type="molecule type" value="Genomic_DNA"/>
</dbReference>
<keyword evidence="1" id="KW-1015">Disulfide bond</keyword>
<dbReference type="PROSITE" id="PS50287">
    <property type="entry name" value="SRCR_2"/>
    <property type="match status" value="1"/>
</dbReference>
<evidence type="ECO:0000313" key="5">
    <source>
        <dbReference type="Proteomes" id="UP000612055"/>
    </source>
</evidence>